<feature type="compositionally biased region" description="Polar residues" evidence="1">
    <location>
        <begin position="22"/>
        <end position="34"/>
    </location>
</feature>
<proteinExistence type="predicted"/>
<evidence type="ECO:0000313" key="2">
    <source>
        <dbReference type="EMBL" id="KAH3713041.1"/>
    </source>
</evidence>
<feature type="compositionally biased region" description="Basic and acidic residues" evidence="1">
    <location>
        <begin position="7"/>
        <end position="21"/>
    </location>
</feature>
<sequence length="98" mass="10164">MFNTSGIKRESSGRTGNDRRCTGNNRDCTGNNRDGTVAPLGPKQTPAEIRQRPGAALGNAGGVPVYLCTLAILGLCRHSPGLHWGVAVARPGSVLAPV</sequence>
<feature type="region of interest" description="Disordered" evidence="1">
    <location>
        <begin position="1"/>
        <end position="46"/>
    </location>
</feature>
<evidence type="ECO:0000313" key="3">
    <source>
        <dbReference type="Proteomes" id="UP000828390"/>
    </source>
</evidence>
<reference evidence="2" key="2">
    <citation type="submission" date="2020-11" db="EMBL/GenBank/DDBJ databases">
        <authorList>
            <person name="McCartney M.A."/>
            <person name="Auch B."/>
            <person name="Kono T."/>
            <person name="Mallez S."/>
            <person name="Becker A."/>
            <person name="Gohl D.M."/>
            <person name="Silverstein K.A.T."/>
            <person name="Koren S."/>
            <person name="Bechman K.B."/>
            <person name="Herman A."/>
            <person name="Abrahante J.E."/>
            <person name="Garbe J."/>
        </authorList>
    </citation>
    <scope>NUCLEOTIDE SEQUENCE</scope>
    <source>
        <strain evidence="2">Duluth1</strain>
        <tissue evidence="2">Whole animal</tissue>
    </source>
</reference>
<protein>
    <submittedName>
        <fullName evidence="2">Uncharacterized protein</fullName>
    </submittedName>
</protein>
<gene>
    <name evidence="2" type="ORF">DPMN_072805</name>
</gene>
<evidence type="ECO:0000256" key="1">
    <source>
        <dbReference type="SAM" id="MobiDB-lite"/>
    </source>
</evidence>
<reference evidence="2" key="1">
    <citation type="journal article" date="2019" name="bioRxiv">
        <title>The Genome of the Zebra Mussel, Dreissena polymorpha: A Resource for Invasive Species Research.</title>
        <authorList>
            <person name="McCartney M.A."/>
            <person name="Auch B."/>
            <person name="Kono T."/>
            <person name="Mallez S."/>
            <person name="Zhang Y."/>
            <person name="Obille A."/>
            <person name="Becker A."/>
            <person name="Abrahante J.E."/>
            <person name="Garbe J."/>
            <person name="Badalamenti J.P."/>
            <person name="Herman A."/>
            <person name="Mangelson H."/>
            <person name="Liachko I."/>
            <person name="Sullivan S."/>
            <person name="Sone E.D."/>
            <person name="Koren S."/>
            <person name="Silverstein K.A.T."/>
            <person name="Beckman K.B."/>
            <person name="Gohl D.M."/>
        </authorList>
    </citation>
    <scope>NUCLEOTIDE SEQUENCE</scope>
    <source>
        <strain evidence="2">Duluth1</strain>
        <tissue evidence="2">Whole animal</tissue>
    </source>
</reference>
<keyword evidence="3" id="KW-1185">Reference proteome</keyword>
<comment type="caution">
    <text evidence="2">The sequence shown here is derived from an EMBL/GenBank/DDBJ whole genome shotgun (WGS) entry which is preliminary data.</text>
</comment>
<organism evidence="2 3">
    <name type="scientific">Dreissena polymorpha</name>
    <name type="common">Zebra mussel</name>
    <name type="synonym">Mytilus polymorpha</name>
    <dbReference type="NCBI Taxonomy" id="45954"/>
    <lineage>
        <taxon>Eukaryota</taxon>
        <taxon>Metazoa</taxon>
        <taxon>Spiralia</taxon>
        <taxon>Lophotrochozoa</taxon>
        <taxon>Mollusca</taxon>
        <taxon>Bivalvia</taxon>
        <taxon>Autobranchia</taxon>
        <taxon>Heteroconchia</taxon>
        <taxon>Euheterodonta</taxon>
        <taxon>Imparidentia</taxon>
        <taxon>Neoheterodontei</taxon>
        <taxon>Myida</taxon>
        <taxon>Dreissenoidea</taxon>
        <taxon>Dreissenidae</taxon>
        <taxon>Dreissena</taxon>
    </lineage>
</organism>
<accession>A0A9D4BY04</accession>
<dbReference type="Proteomes" id="UP000828390">
    <property type="component" value="Unassembled WGS sequence"/>
</dbReference>
<dbReference type="AlphaFoldDB" id="A0A9D4BY04"/>
<name>A0A9D4BY04_DREPO</name>
<dbReference type="EMBL" id="JAIWYP010000014">
    <property type="protein sequence ID" value="KAH3713041.1"/>
    <property type="molecule type" value="Genomic_DNA"/>
</dbReference>